<evidence type="ECO:0000256" key="6">
    <source>
        <dbReference type="RuleBase" id="RU363076"/>
    </source>
</evidence>
<keyword evidence="5 6" id="KW-0472">Membrane</keyword>
<reference evidence="7 8" key="1">
    <citation type="submission" date="2019-02" db="EMBL/GenBank/DDBJ databases">
        <title>Prokaryotic population dynamics and viral predation in marine succession experiment using metagenomics: the confinement effect.</title>
        <authorList>
            <person name="Haro-Moreno J.M."/>
            <person name="Rodriguez-Valera F."/>
            <person name="Lopez-Perez M."/>
        </authorList>
    </citation>
    <scope>NUCLEOTIDE SEQUENCE [LARGE SCALE GENOMIC DNA]</scope>
    <source>
        <strain evidence="7">MED-G159</strain>
    </source>
</reference>
<accession>A0A520MZ00</accession>
<dbReference type="PANTHER" id="PTHR23427:SF2">
    <property type="entry name" value="SURFEIT LOCUS PROTEIN 1"/>
    <property type="match status" value="1"/>
</dbReference>
<dbReference type="InterPro" id="IPR045214">
    <property type="entry name" value="Surf1/Surf4"/>
</dbReference>
<organism evidence="7 8">
    <name type="scientific">SAR86 cluster bacterium</name>
    <dbReference type="NCBI Taxonomy" id="2030880"/>
    <lineage>
        <taxon>Bacteria</taxon>
        <taxon>Pseudomonadati</taxon>
        <taxon>Pseudomonadota</taxon>
        <taxon>Gammaproteobacteria</taxon>
        <taxon>SAR86 cluster</taxon>
    </lineage>
</organism>
<feature type="transmembrane region" description="Helical" evidence="6">
    <location>
        <begin position="203"/>
        <end position="224"/>
    </location>
</feature>
<comment type="caution">
    <text evidence="7">The sequence shown here is derived from an EMBL/GenBank/DDBJ whole genome shotgun (WGS) entry which is preliminary data.</text>
</comment>
<evidence type="ECO:0000313" key="7">
    <source>
        <dbReference type="EMBL" id="RZO26413.1"/>
    </source>
</evidence>
<protein>
    <recommendedName>
        <fullName evidence="6">SURF1-like protein</fullName>
    </recommendedName>
</protein>
<name>A0A520MZ00_9GAMM</name>
<sequence length="229" mass="26751">MSNFKRNIIIFSVIFIPITFSLGYWQVDRAQQKNEIMKEYDSLLNLKGVSIKKNQSYKSWMPAYIDGEFTETVIFEDNAILNGKAGFKIYHLFHGSDDLYIFIHRGFVERNLIKNDLPDIKVPQGIIRLEGSVLNKNENSFIQNIAESDPRIIQEFSLSNIVKKFPNLENKYIHNFLFNLNIDDENKFLPIEKPINMTASKHIGYAIQWFGLCLALLVLTIYAYRRKDE</sequence>
<proteinExistence type="inferred from homology"/>
<feature type="transmembrane region" description="Helical" evidence="6">
    <location>
        <begin position="7"/>
        <end position="27"/>
    </location>
</feature>
<dbReference type="InterPro" id="IPR002994">
    <property type="entry name" value="Surf1/Shy1"/>
</dbReference>
<evidence type="ECO:0000256" key="2">
    <source>
        <dbReference type="ARBA" id="ARBA00007165"/>
    </source>
</evidence>
<gene>
    <name evidence="7" type="ORF">EVA92_02650</name>
</gene>
<dbReference type="AlphaFoldDB" id="A0A520MZ00"/>
<evidence type="ECO:0000256" key="1">
    <source>
        <dbReference type="ARBA" id="ARBA00004370"/>
    </source>
</evidence>
<keyword evidence="3 6" id="KW-0812">Transmembrane</keyword>
<evidence type="ECO:0000256" key="4">
    <source>
        <dbReference type="ARBA" id="ARBA00022989"/>
    </source>
</evidence>
<comment type="similarity">
    <text evidence="2 6">Belongs to the SURF1 family.</text>
</comment>
<evidence type="ECO:0000256" key="3">
    <source>
        <dbReference type="ARBA" id="ARBA00022692"/>
    </source>
</evidence>
<comment type="subcellular location">
    <subcellularLocation>
        <location evidence="6">Cell membrane</location>
        <topology evidence="6">Multi-pass membrane protein</topology>
    </subcellularLocation>
    <subcellularLocation>
        <location evidence="1">Membrane</location>
    </subcellularLocation>
</comment>
<evidence type="ECO:0000313" key="8">
    <source>
        <dbReference type="Proteomes" id="UP000315825"/>
    </source>
</evidence>
<dbReference type="Pfam" id="PF02104">
    <property type="entry name" value="SURF1"/>
    <property type="match status" value="1"/>
</dbReference>
<evidence type="ECO:0000256" key="5">
    <source>
        <dbReference type="ARBA" id="ARBA00023136"/>
    </source>
</evidence>
<dbReference type="GO" id="GO:0005886">
    <property type="term" value="C:plasma membrane"/>
    <property type="evidence" value="ECO:0007669"/>
    <property type="project" value="UniProtKB-SubCell"/>
</dbReference>
<dbReference type="PROSITE" id="PS50895">
    <property type="entry name" value="SURF1"/>
    <property type="match status" value="1"/>
</dbReference>
<dbReference type="PANTHER" id="PTHR23427">
    <property type="entry name" value="SURFEIT LOCUS PROTEIN"/>
    <property type="match status" value="1"/>
</dbReference>
<keyword evidence="6" id="KW-1003">Cell membrane</keyword>
<dbReference type="EMBL" id="SHBE01000004">
    <property type="protein sequence ID" value="RZO26413.1"/>
    <property type="molecule type" value="Genomic_DNA"/>
</dbReference>
<dbReference type="CDD" id="cd06662">
    <property type="entry name" value="SURF1"/>
    <property type="match status" value="1"/>
</dbReference>
<dbReference type="Proteomes" id="UP000315825">
    <property type="component" value="Unassembled WGS sequence"/>
</dbReference>
<keyword evidence="4 6" id="KW-1133">Transmembrane helix</keyword>